<name>A0A2T2N9F9_CORCC</name>
<dbReference type="Proteomes" id="UP000240883">
    <property type="component" value="Unassembled WGS sequence"/>
</dbReference>
<reference evidence="2 3" key="1">
    <citation type="journal article" date="2018" name="Front. Microbiol.">
        <title>Genome-Wide Analysis of Corynespora cassiicola Leaf Fall Disease Putative Effectors.</title>
        <authorList>
            <person name="Lopez D."/>
            <person name="Ribeiro S."/>
            <person name="Label P."/>
            <person name="Fumanal B."/>
            <person name="Venisse J.S."/>
            <person name="Kohler A."/>
            <person name="de Oliveira R.R."/>
            <person name="Labutti K."/>
            <person name="Lipzen A."/>
            <person name="Lail K."/>
            <person name="Bauer D."/>
            <person name="Ohm R.A."/>
            <person name="Barry K.W."/>
            <person name="Spatafora J."/>
            <person name="Grigoriev I.V."/>
            <person name="Martin F.M."/>
            <person name="Pujade-Renaud V."/>
        </authorList>
    </citation>
    <scope>NUCLEOTIDE SEQUENCE [LARGE SCALE GENOMIC DNA]</scope>
    <source>
        <strain evidence="2 3">Philippines</strain>
    </source>
</reference>
<evidence type="ECO:0000256" key="1">
    <source>
        <dbReference type="SAM" id="MobiDB-lite"/>
    </source>
</evidence>
<keyword evidence="3" id="KW-1185">Reference proteome</keyword>
<evidence type="ECO:0000313" key="2">
    <source>
        <dbReference type="EMBL" id="PSN62101.1"/>
    </source>
</evidence>
<protein>
    <submittedName>
        <fullName evidence="2">Uncharacterized protein</fullName>
    </submittedName>
</protein>
<accession>A0A2T2N9F9</accession>
<organism evidence="2 3">
    <name type="scientific">Corynespora cassiicola Philippines</name>
    <dbReference type="NCBI Taxonomy" id="1448308"/>
    <lineage>
        <taxon>Eukaryota</taxon>
        <taxon>Fungi</taxon>
        <taxon>Dikarya</taxon>
        <taxon>Ascomycota</taxon>
        <taxon>Pezizomycotina</taxon>
        <taxon>Dothideomycetes</taxon>
        <taxon>Pleosporomycetidae</taxon>
        <taxon>Pleosporales</taxon>
        <taxon>Corynesporascaceae</taxon>
        <taxon>Corynespora</taxon>
    </lineage>
</organism>
<feature type="compositionally biased region" description="Basic and acidic residues" evidence="1">
    <location>
        <begin position="52"/>
        <end position="80"/>
    </location>
</feature>
<dbReference type="AlphaFoldDB" id="A0A2T2N9F9"/>
<feature type="region of interest" description="Disordered" evidence="1">
    <location>
        <begin position="41"/>
        <end position="91"/>
    </location>
</feature>
<sequence length="118" mass="13487">MLASIYEPPTREPRRRLRMCISMSVSVCVCVCALDSKTAISSTPPLSQEIQHQSRERGQTEEERKDKTEKKSHRKKEENAKPVQGPKRRRAQALWCPVSRCPGGYANMPYHDAVMQCN</sequence>
<gene>
    <name evidence="2" type="ORF">BS50DRAFT_137370</name>
</gene>
<evidence type="ECO:0000313" key="3">
    <source>
        <dbReference type="Proteomes" id="UP000240883"/>
    </source>
</evidence>
<dbReference type="EMBL" id="KZ678142">
    <property type="protein sequence ID" value="PSN62101.1"/>
    <property type="molecule type" value="Genomic_DNA"/>
</dbReference>
<feature type="compositionally biased region" description="Polar residues" evidence="1">
    <location>
        <begin position="41"/>
        <end position="51"/>
    </location>
</feature>
<proteinExistence type="predicted"/>